<evidence type="ECO:0000256" key="7">
    <source>
        <dbReference type="RuleBase" id="RU003915"/>
    </source>
</evidence>
<evidence type="ECO:0000256" key="5">
    <source>
        <dbReference type="ARBA" id="ARBA00023235"/>
    </source>
</evidence>
<keyword evidence="4 6" id="KW-0697">Rotamase</keyword>
<comment type="caution">
    <text evidence="10">The sequence shown here is derived from an EMBL/GenBank/DDBJ whole genome shotgun (WGS) entry which is preliminary data.</text>
</comment>
<sequence length="230" mass="24768">MKFLVAALSAIIFISCTAESQVNSVKPQNKKDTASYAIGVNIGQSVKQQGIDLNADMLAAGLRDALADKALLTEEQVRTALMALQQEAQEKAQAERTKKGGEAKTRGEQFLAENKKKEGVMTTPSGLQYKVIKAGTGAKPTKENTVKVHYKGTLIDGKVFDSSYERGEPIEFPLGGVIAGWTEGLQLMPVGSKYMLYIPSNLAYGENGAGQSIGPNEALIFEVELLEIKK</sequence>
<evidence type="ECO:0000256" key="6">
    <source>
        <dbReference type="PROSITE-ProRule" id="PRU00277"/>
    </source>
</evidence>
<organism evidence="10 11">
    <name type="scientific">Candidatus Kapaibacterium thiocyanatum</name>
    <dbReference type="NCBI Taxonomy" id="1895771"/>
    <lineage>
        <taxon>Bacteria</taxon>
        <taxon>Pseudomonadati</taxon>
        <taxon>Candidatus Kapaibacteriota</taxon>
        <taxon>Candidatus Kapaibacteriia</taxon>
        <taxon>Candidatus Kapaibacteriales</taxon>
        <taxon>Candidatus Kapaibacteriaceae</taxon>
        <taxon>Candidatus Kapaibacterium</taxon>
    </lineage>
</organism>
<comment type="similarity">
    <text evidence="2 7">Belongs to the FKBP-type PPIase family.</text>
</comment>
<evidence type="ECO:0000313" key="10">
    <source>
        <dbReference type="EMBL" id="OJX56326.1"/>
    </source>
</evidence>
<evidence type="ECO:0000256" key="1">
    <source>
        <dbReference type="ARBA" id="ARBA00000971"/>
    </source>
</evidence>
<dbReference type="SUPFAM" id="SSF54534">
    <property type="entry name" value="FKBP-like"/>
    <property type="match status" value="1"/>
</dbReference>
<dbReference type="PRINTS" id="PR01730">
    <property type="entry name" value="INFPOTNTIATR"/>
</dbReference>
<dbReference type="InterPro" id="IPR036944">
    <property type="entry name" value="PPIase_FKBP_N_sf"/>
</dbReference>
<dbReference type="PROSITE" id="PS51257">
    <property type="entry name" value="PROKAR_LIPOPROTEIN"/>
    <property type="match status" value="1"/>
</dbReference>
<keyword evidence="3 8" id="KW-0732">Signal</keyword>
<proteinExistence type="inferred from homology"/>
<dbReference type="Gene3D" id="3.10.50.40">
    <property type="match status" value="1"/>
</dbReference>
<evidence type="ECO:0000256" key="2">
    <source>
        <dbReference type="ARBA" id="ARBA00006577"/>
    </source>
</evidence>
<dbReference type="InterPro" id="IPR001179">
    <property type="entry name" value="PPIase_FKBP_dom"/>
</dbReference>
<feature type="domain" description="PPIase FKBP-type" evidence="9">
    <location>
        <begin position="143"/>
        <end position="229"/>
    </location>
</feature>
<dbReference type="InterPro" id="IPR008104">
    <property type="entry name" value="INFPOTNTIATR"/>
</dbReference>
<dbReference type="FunFam" id="3.10.50.40:FF:000045">
    <property type="entry name" value="Peptidyl-prolyl cis-trans isomerase"/>
    <property type="match status" value="1"/>
</dbReference>
<evidence type="ECO:0000256" key="8">
    <source>
        <dbReference type="SAM" id="SignalP"/>
    </source>
</evidence>
<comment type="catalytic activity">
    <reaction evidence="1 6 7">
        <text>[protein]-peptidylproline (omega=180) = [protein]-peptidylproline (omega=0)</text>
        <dbReference type="Rhea" id="RHEA:16237"/>
        <dbReference type="Rhea" id="RHEA-COMP:10747"/>
        <dbReference type="Rhea" id="RHEA-COMP:10748"/>
        <dbReference type="ChEBI" id="CHEBI:83833"/>
        <dbReference type="ChEBI" id="CHEBI:83834"/>
        <dbReference type="EC" id="5.2.1.8"/>
    </reaction>
</comment>
<keyword evidence="5 6" id="KW-0413">Isomerase</keyword>
<gene>
    <name evidence="10" type="ORF">BGO89_13410</name>
</gene>
<dbReference type="STRING" id="1895771.BGO89_13410"/>
<feature type="signal peptide" evidence="8">
    <location>
        <begin position="1"/>
        <end position="20"/>
    </location>
</feature>
<evidence type="ECO:0000256" key="4">
    <source>
        <dbReference type="ARBA" id="ARBA00023110"/>
    </source>
</evidence>
<dbReference type="AlphaFoldDB" id="A0A1M3KVS3"/>
<dbReference type="EC" id="5.2.1.8" evidence="7"/>
<dbReference type="GO" id="GO:0003755">
    <property type="term" value="F:peptidyl-prolyl cis-trans isomerase activity"/>
    <property type="evidence" value="ECO:0007669"/>
    <property type="project" value="UniProtKB-UniRule"/>
</dbReference>
<dbReference type="Pfam" id="PF01346">
    <property type="entry name" value="FKBP_N"/>
    <property type="match status" value="1"/>
</dbReference>
<evidence type="ECO:0000259" key="9">
    <source>
        <dbReference type="PROSITE" id="PS50059"/>
    </source>
</evidence>
<dbReference type="PANTHER" id="PTHR43811">
    <property type="entry name" value="FKBP-TYPE PEPTIDYL-PROLYL CIS-TRANS ISOMERASE FKPA"/>
    <property type="match status" value="1"/>
</dbReference>
<dbReference type="PROSITE" id="PS50059">
    <property type="entry name" value="FKBP_PPIASE"/>
    <property type="match status" value="1"/>
</dbReference>
<name>A0A1M3KVS3_9BACT</name>
<dbReference type="EMBL" id="MKVH01000025">
    <property type="protein sequence ID" value="OJX56326.1"/>
    <property type="molecule type" value="Genomic_DNA"/>
</dbReference>
<protein>
    <recommendedName>
        <fullName evidence="7">Peptidyl-prolyl cis-trans isomerase</fullName>
        <ecNumber evidence="7">5.2.1.8</ecNumber>
    </recommendedName>
</protein>
<dbReference type="InterPro" id="IPR046357">
    <property type="entry name" value="PPIase_dom_sf"/>
</dbReference>
<feature type="chain" id="PRO_5011979235" description="Peptidyl-prolyl cis-trans isomerase" evidence="8">
    <location>
        <begin position="21"/>
        <end position="230"/>
    </location>
</feature>
<dbReference type="GO" id="GO:0016020">
    <property type="term" value="C:membrane"/>
    <property type="evidence" value="ECO:0007669"/>
    <property type="project" value="InterPro"/>
</dbReference>
<evidence type="ECO:0000313" key="11">
    <source>
        <dbReference type="Proteomes" id="UP000184233"/>
    </source>
</evidence>
<dbReference type="Gene3D" id="1.10.287.460">
    <property type="entry name" value="Peptidyl-prolyl cis-trans isomerase, FKBP-type, N-terminal domain"/>
    <property type="match status" value="1"/>
</dbReference>
<dbReference type="Proteomes" id="UP000184233">
    <property type="component" value="Unassembled WGS sequence"/>
</dbReference>
<reference evidence="10 11" key="1">
    <citation type="submission" date="2016-09" db="EMBL/GenBank/DDBJ databases">
        <title>Genome-resolved meta-omics ties microbial dynamics to process performance in biotechnology for thiocyanate degradation.</title>
        <authorList>
            <person name="Kantor R.S."/>
            <person name="Huddy R.J."/>
            <person name="Iyer R."/>
            <person name="Thomas B.C."/>
            <person name="Brown C.T."/>
            <person name="Anantharaman K."/>
            <person name="Tringe S."/>
            <person name="Hettich R.L."/>
            <person name="Harrison S.T."/>
            <person name="Banfield J.F."/>
        </authorList>
    </citation>
    <scope>NUCLEOTIDE SEQUENCE [LARGE SCALE GENOMIC DNA]</scope>
    <source>
        <strain evidence="10">59-99</strain>
    </source>
</reference>
<dbReference type="PANTHER" id="PTHR43811:SF19">
    <property type="entry name" value="39 KDA FK506-BINDING NUCLEAR PROTEIN"/>
    <property type="match status" value="1"/>
</dbReference>
<dbReference type="NCBIfam" id="NF008602">
    <property type="entry name" value="PRK11570.1"/>
    <property type="match status" value="1"/>
</dbReference>
<dbReference type="InterPro" id="IPR000774">
    <property type="entry name" value="PPIase_FKBP_N"/>
</dbReference>
<dbReference type="GO" id="GO:0006457">
    <property type="term" value="P:protein folding"/>
    <property type="evidence" value="ECO:0007669"/>
    <property type="project" value="InterPro"/>
</dbReference>
<dbReference type="Pfam" id="PF00254">
    <property type="entry name" value="FKBP_C"/>
    <property type="match status" value="1"/>
</dbReference>
<accession>A0A1M3KVS3</accession>
<evidence type="ECO:0000256" key="3">
    <source>
        <dbReference type="ARBA" id="ARBA00022729"/>
    </source>
</evidence>